<evidence type="ECO:0000256" key="6">
    <source>
        <dbReference type="SAM" id="Phobius"/>
    </source>
</evidence>
<dbReference type="PANTHER" id="PTHR23505:SF52">
    <property type="entry name" value="MAJOR FACILITATOR SUPERFAMILY PROTEIN"/>
    <property type="match status" value="1"/>
</dbReference>
<feature type="non-terminal residue" evidence="8">
    <location>
        <position position="470"/>
    </location>
</feature>
<evidence type="ECO:0000313" key="8">
    <source>
        <dbReference type="EMBL" id="MST33576.1"/>
    </source>
</evidence>
<reference evidence="8 9" key="1">
    <citation type="submission" date="2019-11" db="EMBL/GenBank/DDBJ databases">
        <title>Acidiferrimicrobium australis gen. nov., sp. nov., an acidophilic and obligately heterotrophic, member of the Actinobacteria that catalyses dissimilatory oxido- reduction of iron isolated from metal-rich acidic water in Chile.</title>
        <authorList>
            <person name="Gonzalez D."/>
            <person name="Huber K."/>
            <person name="Hedrich S."/>
            <person name="Rojas-Villalobos C."/>
            <person name="Quatrini R."/>
            <person name="Dinamarca M.A."/>
            <person name="Schwarz A."/>
            <person name="Canales C."/>
            <person name="Nancucheo I."/>
        </authorList>
    </citation>
    <scope>NUCLEOTIDE SEQUENCE [LARGE SCALE GENOMIC DNA]</scope>
    <source>
        <strain evidence="8 9">USS-CCA1</strain>
    </source>
</reference>
<accession>A0ABW9QVM3</accession>
<dbReference type="PROSITE" id="PS50850">
    <property type="entry name" value="MFS"/>
    <property type="match status" value="1"/>
</dbReference>
<dbReference type="InterPro" id="IPR044770">
    <property type="entry name" value="MFS_spinster-like"/>
</dbReference>
<feature type="transmembrane region" description="Helical" evidence="6">
    <location>
        <begin position="139"/>
        <end position="161"/>
    </location>
</feature>
<evidence type="ECO:0000256" key="2">
    <source>
        <dbReference type="ARBA" id="ARBA00022448"/>
    </source>
</evidence>
<feature type="transmembrane region" description="Helical" evidence="6">
    <location>
        <begin position="336"/>
        <end position="356"/>
    </location>
</feature>
<name>A0ABW9QVM3_9ACTN</name>
<evidence type="ECO:0000313" key="9">
    <source>
        <dbReference type="Proteomes" id="UP000437736"/>
    </source>
</evidence>
<evidence type="ECO:0000256" key="4">
    <source>
        <dbReference type="ARBA" id="ARBA00022989"/>
    </source>
</evidence>
<sequence>PRPSAALGGPARLHVVVLLAAVLGLQSADTGAIGSLAAPIEAAFHVGNVALGLLATASTLIGAITCLPFGVLVDRRNRTLLLQAVCVVWGASTVVSGASTSFGMLLLVRVFQGGVTAVAGPAMASLAGDLFPSDERGRLWGYVLTGELAGAGIGILFTGILSELVGWRVALSALGVPAFVLAWALRRWLPEPARGGAARLQPGATSIPVATGPARTSGGVRRVVLAPPSDVERQAERLGARPYPGTVVQGPDDLDLRAAVRHVLRIRSNVALIVASGIGYFFVQGLETFVELFFRERYGVGQSVASVLFVVIASGAVIGVILGGHAADQLIRGGRASGRMIVGALSFAGVTGAFAPAVFLPALAYAGPALAVAAVFLGAVNPPVDTARLDVVPSFLWGRAEAVRTTLRQSLQGFAPLLFGLVSTAFGAHTGGFGAGVDTARTGISAPTGEGLQAAFALFSIPMLLAGMVL</sequence>
<keyword evidence="9" id="KW-1185">Reference proteome</keyword>
<dbReference type="SUPFAM" id="SSF103473">
    <property type="entry name" value="MFS general substrate transporter"/>
    <property type="match status" value="1"/>
</dbReference>
<dbReference type="InterPro" id="IPR020846">
    <property type="entry name" value="MFS_dom"/>
</dbReference>
<feature type="transmembrane region" description="Helical" evidence="6">
    <location>
        <begin position="362"/>
        <end position="380"/>
    </location>
</feature>
<feature type="non-terminal residue" evidence="8">
    <location>
        <position position="1"/>
    </location>
</feature>
<dbReference type="InterPro" id="IPR011701">
    <property type="entry name" value="MFS"/>
</dbReference>
<keyword evidence="4 6" id="KW-1133">Transmembrane helix</keyword>
<protein>
    <submittedName>
        <fullName evidence="8">MFS transporter</fullName>
    </submittedName>
</protein>
<feature type="domain" description="Major facilitator superfamily (MFS) profile" evidence="7">
    <location>
        <begin position="15"/>
        <end position="470"/>
    </location>
</feature>
<feature type="transmembrane region" description="Helical" evidence="6">
    <location>
        <begin position="414"/>
        <end position="432"/>
    </location>
</feature>
<feature type="transmembrane region" description="Helical" evidence="6">
    <location>
        <begin position="266"/>
        <end position="283"/>
    </location>
</feature>
<comment type="caution">
    <text evidence="8">The sequence shown here is derived from an EMBL/GenBank/DDBJ whole genome shotgun (WGS) entry which is preliminary data.</text>
</comment>
<keyword evidence="5 6" id="KW-0472">Membrane</keyword>
<evidence type="ECO:0000256" key="1">
    <source>
        <dbReference type="ARBA" id="ARBA00004651"/>
    </source>
</evidence>
<evidence type="ECO:0000256" key="5">
    <source>
        <dbReference type="ARBA" id="ARBA00023136"/>
    </source>
</evidence>
<feature type="transmembrane region" description="Helical" evidence="6">
    <location>
        <begin position="452"/>
        <end position="469"/>
    </location>
</feature>
<evidence type="ECO:0000256" key="3">
    <source>
        <dbReference type="ARBA" id="ARBA00022692"/>
    </source>
</evidence>
<feature type="transmembrane region" description="Helical" evidence="6">
    <location>
        <begin position="104"/>
        <end position="127"/>
    </location>
</feature>
<dbReference type="EMBL" id="WJHE01000645">
    <property type="protein sequence ID" value="MST33576.1"/>
    <property type="molecule type" value="Genomic_DNA"/>
</dbReference>
<dbReference type="Proteomes" id="UP000437736">
    <property type="component" value="Unassembled WGS sequence"/>
</dbReference>
<evidence type="ECO:0000259" key="7">
    <source>
        <dbReference type="PROSITE" id="PS50850"/>
    </source>
</evidence>
<dbReference type="PANTHER" id="PTHR23505">
    <property type="entry name" value="SPINSTER"/>
    <property type="match status" value="1"/>
</dbReference>
<dbReference type="InterPro" id="IPR036259">
    <property type="entry name" value="MFS_trans_sf"/>
</dbReference>
<gene>
    <name evidence="8" type="ORF">GHK86_12705</name>
</gene>
<comment type="subcellular location">
    <subcellularLocation>
        <location evidence="1">Cell membrane</location>
        <topology evidence="1">Multi-pass membrane protein</topology>
    </subcellularLocation>
</comment>
<keyword evidence="3 6" id="KW-0812">Transmembrane</keyword>
<keyword evidence="2" id="KW-0813">Transport</keyword>
<dbReference type="Pfam" id="PF07690">
    <property type="entry name" value="MFS_1"/>
    <property type="match status" value="1"/>
</dbReference>
<feature type="transmembrane region" description="Helical" evidence="6">
    <location>
        <begin position="80"/>
        <end position="98"/>
    </location>
</feature>
<feature type="transmembrane region" description="Helical" evidence="6">
    <location>
        <begin position="303"/>
        <end position="324"/>
    </location>
</feature>
<dbReference type="Gene3D" id="1.20.1250.20">
    <property type="entry name" value="MFS general substrate transporter like domains"/>
    <property type="match status" value="1"/>
</dbReference>
<organism evidence="8 9">
    <name type="scientific">Acidiferrimicrobium australe</name>
    <dbReference type="NCBI Taxonomy" id="2664430"/>
    <lineage>
        <taxon>Bacteria</taxon>
        <taxon>Bacillati</taxon>
        <taxon>Actinomycetota</taxon>
        <taxon>Acidimicrobiia</taxon>
        <taxon>Acidimicrobiales</taxon>
        <taxon>Acidimicrobiaceae</taxon>
        <taxon>Acidiferrimicrobium</taxon>
    </lineage>
</organism>
<proteinExistence type="predicted"/>
<feature type="transmembrane region" description="Helical" evidence="6">
    <location>
        <begin position="53"/>
        <end position="73"/>
    </location>
</feature>
<feature type="transmembrane region" description="Helical" evidence="6">
    <location>
        <begin position="167"/>
        <end position="185"/>
    </location>
</feature>